<dbReference type="Pfam" id="PF00460">
    <property type="entry name" value="Flg_bb_rod"/>
    <property type="match status" value="1"/>
</dbReference>
<keyword evidence="10" id="KW-0966">Cell projection</keyword>
<dbReference type="Proteomes" id="UP000003527">
    <property type="component" value="Unassembled WGS sequence"/>
</dbReference>
<protein>
    <recommendedName>
        <fullName evidence="4">Flagellar hook-associated protein 1</fullName>
    </recommendedName>
</protein>
<dbReference type="GO" id="GO:0044780">
    <property type="term" value="P:bacterial-type flagellum assembly"/>
    <property type="evidence" value="ECO:0007669"/>
    <property type="project" value="InterPro"/>
</dbReference>
<comment type="caution">
    <text evidence="10">The sequence shown here is derived from an EMBL/GenBank/DDBJ whole genome shotgun (WGS) entry which is preliminary data.</text>
</comment>
<name>G9WRF3_9FIRM</name>
<organism evidence="10 11">
    <name type="scientific">Oribacterium asaccharolyticum ACB7</name>
    <dbReference type="NCBI Taxonomy" id="796944"/>
    <lineage>
        <taxon>Bacteria</taxon>
        <taxon>Bacillati</taxon>
        <taxon>Bacillota</taxon>
        <taxon>Clostridia</taxon>
        <taxon>Lachnospirales</taxon>
        <taxon>Lachnospiraceae</taxon>
        <taxon>Oribacterium</taxon>
    </lineage>
</organism>
<evidence type="ECO:0000259" key="7">
    <source>
        <dbReference type="Pfam" id="PF00460"/>
    </source>
</evidence>
<keyword evidence="6" id="KW-0975">Bacterial flagellum</keyword>
<feature type="domain" description="Flagellar hook-associated protein FlgK helical" evidence="9">
    <location>
        <begin position="110"/>
        <end position="304"/>
    </location>
</feature>
<evidence type="ECO:0000256" key="1">
    <source>
        <dbReference type="ARBA" id="ARBA00004365"/>
    </source>
</evidence>
<evidence type="ECO:0000259" key="8">
    <source>
        <dbReference type="Pfam" id="PF06429"/>
    </source>
</evidence>
<dbReference type="AlphaFoldDB" id="G9WRF3"/>
<evidence type="ECO:0000313" key="11">
    <source>
        <dbReference type="Proteomes" id="UP000003527"/>
    </source>
</evidence>
<dbReference type="InterPro" id="IPR010930">
    <property type="entry name" value="Flg_bb/hook_C_dom"/>
</dbReference>
<evidence type="ECO:0000259" key="9">
    <source>
        <dbReference type="Pfam" id="PF22638"/>
    </source>
</evidence>
<dbReference type="Pfam" id="PF06429">
    <property type="entry name" value="Flg_bbr_C"/>
    <property type="match status" value="1"/>
</dbReference>
<keyword evidence="10" id="KW-0969">Cilium</keyword>
<sequence>MVRATFAGFDTALSALRMNQKKLDLVGHNLANMNTEGYTRQELKTSSINYENPTSFYMNSNDTNVGFGVGMDGVRQLRDQFLDKQYRTQNGRAAYTEGLGESLKSLSLFLDETKVDGIRASFDNIQKSLTNMQDPSKVQDPVYEGELMSRVQAMTTLMNSAAESIVQAQKNEFHKIDGTGTSENGAIQKINSLIEGIGDLNTRIKKNQLLGSPVLELQDERNKKLDELSKYVPIETESFSEEYTVGTETRYRIYNYDSAGNITGRSDWPEDLRVNLVYRDSSAGNGAEVKKITLVNGAIDGNLQDSTGRHRNVGKVELATPTPATVPPQPAYSQDNPLNTQLKFTGYSKRTATPGTFNNDEFTTNTKNVRFASGTVQASLDMLSTSDVRALVHGGGVINLADLKASNEMTAYSYDYYMGKLDLLAETFTKNMNEINKKGNTDYTKTPPVTNPNHILMINKDKAGGNDPSEVTAANIGISRGWVNGTTHIGTRGFRNNPSTTNQGDTTDTVLEMLEQMTSPMMKMNNTKTSYADYMNNLSTTLATDSYSNNNSYTINKAVLDGINTSRDQISGVSLDEEAANMMTYQSSYNAAARLMTTLNNTLETLLSIGR</sequence>
<keyword evidence="11" id="KW-1185">Reference proteome</keyword>
<dbReference type="GO" id="GO:0009424">
    <property type="term" value="C:bacterial-type flagellum hook"/>
    <property type="evidence" value="ECO:0007669"/>
    <property type="project" value="InterPro"/>
</dbReference>
<dbReference type="Pfam" id="PF22638">
    <property type="entry name" value="FlgK_D1"/>
    <property type="match status" value="1"/>
</dbReference>
<evidence type="ECO:0000313" key="10">
    <source>
        <dbReference type="EMBL" id="EHL14340.1"/>
    </source>
</evidence>
<evidence type="ECO:0000256" key="4">
    <source>
        <dbReference type="ARBA" id="ARBA00016244"/>
    </source>
</evidence>
<comment type="subcellular location">
    <subcellularLocation>
        <location evidence="1">Bacterial flagellum</location>
    </subcellularLocation>
    <subcellularLocation>
        <location evidence="2">Secreted</location>
    </subcellularLocation>
</comment>
<dbReference type="EMBL" id="AFZD01000003">
    <property type="protein sequence ID" value="EHL14340.1"/>
    <property type="molecule type" value="Genomic_DNA"/>
</dbReference>
<accession>G9WRF3</accession>
<dbReference type="InterPro" id="IPR053927">
    <property type="entry name" value="FlgK_helical"/>
</dbReference>
<dbReference type="PANTHER" id="PTHR30033">
    <property type="entry name" value="FLAGELLAR HOOK-ASSOCIATED PROTEIN 1"/>
    <property type="match status" value="1"/>
</dbReference>
<keyword evidence="10" id="KW-0282">Flagellum</keyword>
<feature type="domain" description="Flagellar basal-body/hook protein C-terminal" evidence="8">
    <location>
        <begin position="570"/>
        <end position="608"/>
    </location>
</feature>
<dbReference type="HOGENOM" id="CLU_012762_1_1_9"/>
<comment type="similarity">
    <text evidence="3">Belongs to the flagella basal body rod proteins family.</text>
</comment>
<dbReference type="InterPro" id="IPR002371">
    <property type="entry name" value="FlgK"/>
</dbReference>
<reference evidence="10 11" key="1">
    <citation type="submission" date="2011-08" db="EMBL/GenBank/DDBJ databases">
        <title>The Genome Sequence of Oribacterium sp. ACB7.</title>
        <authorList>
            <consortium name="The Broad Institute Genome Sequencing Platform"/>
            <person name="Earl A."/>
            <person name="Ward D."/>
            <person name="Feldgarden M."/>
            <person name="Gevers D."/>
            <person name="Sizova M."/>
            <person name="Hazen A."/>
            <person name="Epstein S."/>
            <person name="Young S.K."/>
            <person name="Zeng Q."/>
            <person name="Gargeya S."/>
            <person name="Fitzgerald M."/>
            <person name="Haas B."/>
            <person name="Abouelleil A."/>
            <person name="Alvarado L."/>
            <person name="Arachchi H.M."/>
            <person name="Berlin A."/>
            <person name="Brown A."/>
            <person name="Chapman S.B."/>
            <person name="Chen Z."/>
            <person name="Dunbar C."/>
            <person name="Freedman E."/>
            <person name="Gearin G."/>
            <person name="Gellesch M."/>
            <person name="Goldberg J."/>
            <person name="Griggs A."/>
            <person name="Gujja S."/>
            <person name="Heiman D."/>
            <person name="Howarth C."/>
            <person name="Larson L."/>
            <person name="Lui A."/>
            <person name="MacDonald P.J.P."/>
            <person name="Montmayeur A."/>
            <person name="Murphy C."/>
            <person name="Neiman D."/>
            <person name="Pearson M."/>
            <person name="Priest M."/>
            <person name="Roberts A."/>
            <person name="Saif S."/>
            <person name="Shea T."/>
            <person name="Shenoy N."/>
            <person name="Sisk P."/>
            <person name="Stolte C."/>
            <person name="Sykes S."/>
            <person name="Wortman J."/>
            <person name="Nusbaum C."/>
            <person name="Birren B."/>
        </authorList>
    </citation>
    <scope>NUCLEOTIDE SEQUENCE [LARGE SCALE GENOMIC DNA]</scope>
    <source>
        <strain evidence="10 11">ACB7</strain>
    </source>
</reference>
<dbReference type="PANTHER" id="PTHR30033:SF2">
    <property type="entry name" value="FLAGELLAR HOOK PROTEIN"/>
    <property type="match status" value="1"/>
</dbReference>
<dbReference type="PATRIC" id="fig|796944.3.peg.177"/>
<evidence type="ECO:0000256" key="2">
    <source>
        <dbReference type="ARBA" id="ARBA00004613"/>
    </source>
</evidence>
<keyword evidence="5" id="KW-0964">Secreted</keyword>
<evidence type="ECO:0000256" key="6">
    <source>
        <dbReference type="ARBA" id="ARBA00023143"/>
    </source>
</evidence>
<dbReference type="GO" id="GO:0005576">
    <property type="term" value="C:extracellular region"/>
    <property type="evidence" value="ECO:0007669"/>
    <property type="project" value="UniProtKB-SubCell"/>
</dbReference>
<feature type="domain" description="Flagellar basal body rod protein N-terminal" evidence="7">
    <location>
        <begin position="10"/>
        <end position="39"/>
    </location>
</feature>
<dbReference type="GO" id="GO:0005198">
    <property type="term" value="F:structural molecule activity"/>
    <property type="evidence" value="ECO:0007669"/>
    <property type="project" value="InterPro"/>
</dbReference>
<dbReference type="SUPFAM" id="SSF64518">
    <property type="entry name" value="Phase 1 flagellin"/>
    <property type="match status" value="1"/>
</dbReference>
<evidence type="ECO:0000256" key="3">
    <source>
        <dbReference type="ARBA" id="ARBA00009677"/>
    </source>
</evidence>
<evidence type="ECO:0000256" key="5">
    <source>
        <dbReference type="ARBA" id="ARBA00022525"/>
    </source>
</evidence>
<dbReference type="RefSeq" id="WP_009537399.1">
    <property type="nucleotide sequence ID" value="NZ_JH414506.1"/>
</dbReference>
<gene>
    <name evidence="10" type="ORF">HMPREF9624_01669</name>
</gene>
<proteinExistence type="inferred from homology"/>
<dbReference type="InterPro" id="IPR001444">
    <property type="entry name" value="Flag_bb_rod_N"/>
</dbReference>